<feature type="region of interest" description="Disordered" evidence="1">
    <location>
        <begin position="125"/>
        <end position="145"/>
    </location>
</feature>
<dbReference type="Proteomes" id="UP000224567">
    <property type="component" value="Unassembled WGS sequence"/>
</dbReference>
<dbReference type="SMART" id="SM01127">
    <property type="entry name" value="DDHD"/>
    <property type="match status" value="1"/>
</dbReference>
<proteinExistence type="predicted"/>
<feature type="domain" description="DDHD" evidence="2">
    <location>
        <begin position="854"/>
        <end position="1053"/>
    </location>
</feature>
<feature type="compositionally biased region" description="Polar residues" evidence="1">
    <location>
        <begin position="738"/>
        <end position="749"/>
    </location>
</feature>
<reference evidence="4" key="2">
    <citation type="journal article" date="2017" name="J. Anim. Genet.">
        <title>Multiple reference genome sequences of hot pepper reveal the massive evolution of plant disease resistance genes by retroduplication.</title>
        <authorList>
            <person name="Kim S."/>
            <person name="Park J."/>
            <person name="Yeom S.-I."/>
            <person name="Kim Y.-M."/>
            <person name="Seo E."/>
            <person name="Kim K.-T."/>
            <person name="Kim M.-S."/>
            <person name="Lee J.M."/>
            <person name="Cheong K."/>
            <person name="Shin H.-S."/>
            <person name="Kim S.-B."/>
            <person name="Han K."/>
            <person name="Lee J."/>
            <person name="Park M."/>
            <person name="Lee H.-A."/>
            <person name="Lee H.-Y."/>
            <person name="Lee Y."/>
            <person name="Oh S."/>
            <person name="Lee J.H."/>
            <person name="Choi E."/>
            <person name="Choi E."/>
            <person name="Lee S.E."/>
            <person name="Jeon J."/>
            <person name="Kim H."/>
            <person name="Choi G."/>
            <person name="Song H."/>
            <person name="Lee J."/>
            <person name="Lee S.-C."/>
            <person name="Kwon J.-K."/>
            <person name="Lee H.-Y."/>
            <person name="Koo N."/>
            <person name="Hong Y."/>
            <person name="Kim R.W."/>
            <person name="Kang W.-H."/>
            <person name="Huh J.H."/>
            <person name="Kang B.-C."/>
            <person name="Yang T.-J."/>
            <person name="Lee Y.-H."/>
            <person name="Bennetzen J.L."/>
            <person name="Choi D."/>
        </authorList>
    </citation>
    <scope>NUCLEOTIDE SEQUENCE [LARGE SCALE GENOMIC DNA]</scope>
    <source>
        <strain evidence="4">cv. PBC81</strain>
    </source>
</reference>
<dbReference type="OrthoDB" id="431378at2759"/>
<dbReference type="EMBL" id="MLFT02000001">
    <property type="protein sequence ID" value="PHT60360.1"/>
    <property type="molecule type" value="Genomic_DNA"/>
</dbReference>
<dbReference type="GO" id="GO:0005737">
    <property type="term" value="C:cytoplasm"/>
    <property type="evidence" value="ECO:0007669"/>
    <property type="project" value="TreeGrafter"/>
</dbReference>
<dbReference type="PANTHER" id="PTHR23509:SF10">
    <property type="entry name" value="LD21067P"/>
    <property type="match status" value="1"/>
</dbReference>
<feature type="compositionally biased region" description="Basic and acidic residues" evidence="1">
    <location>
        <begin position="690"/>
        <end position="702"/>
    </location>
</feature>
<evidence type="ECO:0000313" key="4">
    <source>
        <dbReference type="Proteomes" id="UP000224567"/>
    </source>
</evidence>
<evidence type="ECO:0000256" key="1">
    <source>
        <dbReference type="SAM" id="MobiDB-lite"/>
    </source>
</evidence>
<feature type="compositionally biased region" description="Basic and acidic residues" evidence="1">
    <location>
        <begin position="750"/>
        <end position="769"/>
    </location>
</feature>
<dbReference type="InterPro" id="IPR029058">
    <property type="entry name" value="AB_hydrolase_fold"/>
</dbReference>
<comment type="caution">
    <text evidence="3">The sequence shown here is derived from an EMBL/GenBank/DDBJ whole genome shotgun (WGS) entry which is preliminary data.</text>
</comment>
<dbReference type="PANTHER" id="PTHR23509">
    <property type="entry name" value="PA-PL1 PHOSPHOLIPASE FAMILY"/>
    <property type="match status" value="1"/>
</dbReference>
<protein>
    <submittedName>
        <fullName evidence="3">Phospholipase SGR2</fullName>
    </submittedName>
</protein>
<dbReference type="GO" id="GO:0004620">
    <property type="term" value="F:phospholipase activity"/>
    <property type="evidence" value="ECO:0007669"/>
    <property type="project" value="TreeGrafter"/>
</dbReference>
<evidence type="ECO:0000259" key="2">
    <source>
        <dbReference type="PROSITE" id="PS51043"/>
    </source>
</evidence>
<dbReference type="Pfam" id="PF02862">
    <property type="entry name" value="DDHD"/>
    <property type="match status" value="1"/>
</dbReference>
<dbReference type="STRING" id="33114.A0A2G2XSB9"/>
<dbReference type="GO" id="GO:0046872">
    <property type="term" value="F:metal ion binding"/>
    <property type="evidence" value="ECO:0007669"/>
    <property type="project" value="InterPro"/>
</dbReference>
<feature type="region of interest" description="Disordered" evidence="1">
    <location>
        <begin position="979"/>
        <end position="998"/>
    </location>
</feature>
<accession>A0A2G2XSB9</accession>
<gene>
    <name evidence="3" type="ORF">CQW23_02723</name>
</gene>
<organism evidence="3 4">
    <name type="scientific">Capsicum baccatum</name>
    <name type="common">Peruvian pepper</name>
    <dbReference type="NCBI Taxonomy" id="33114"/>
    <lineage>
        <taxon>Eukaryota</taxon>
        <taxon>Viridiplantae</taxon>
        <taxon>Streptophyta</taxon>
        <taxon>Embryophyta</taxon>
        <taxon>Tracheophyta</taxon>
        <taxon>Spermatophyta</taxon>
        <taxon>Magnoliopsida</taxon>
        <taxon>eudicotyledons</taxon>
        <taxon>Gunneridae</taxon>
        <taxon>Pentapetalae</taxon>
        <taxon>asterids</taxon>
        <taxon>lamiids</taxon>
        <taxon>Solanales</taxon>
        <taxon>Solanaceae</taxon>
        <taxon>Solanoideae</taxon>
        <taxon>Capsiceae</taxon>
        <taxon>Capsicum</taxon>
    </lineage>
</organism>
<dbReference type="AlphaFoldDB" id="A0A2G2XSB9"/>
<dbReference type="InterPro" id="IPR058055">
    <property type="entry name" value="PA-PLA1"/>
</dbReference>
<dbReference type="InterPro" id="IPR004177">
    <property type="entry name" value="DDHD_dom"/>
</dbReference>
<dbReference type="SUPFAM" id="SSF53474">
    <property type="entry name" value="alpha/beta-Hydrolases"/>
    <property type="match status" value="1"/>
</dbReference>
<name>A0A2G2XSB9_CAPBA</name>
<sequence>MASISGSKDVIDETSPDLLKNTPSNIRRLADEIEHLEGRQKYLAQTRSPSDGGDLRWYFCKMPLAVNQPAAAVPKTEIVGKGDYFRFGMRDSLAIEASFLQREDDLLSCWWKEYAECSEGPKGAPNRFNPASEISPESSQAGEELVEEERVGVPVKGGLYEVDLVKRHCFPVYWNGENRRVLRGHWFARKGGLDWLPLREDVAEQLEFAYRCKVWHRRTFQPSGLYAARVDMQGFAPGLHALFTGEDDTWEAWLNADASGFSGAIGFGRNGVKLRRGYALPQSSKPTQALLLSYYYFCRFSLSDMKFTSVGFFFTDDLLDELRQQKEEEMDDYCSQVPVRHLVFMVHGIGQRLEKSNLVDDVSDFRHITSILAERHLTSYQRGTQRVLFIPCQFIEEMGQDDRPLDGCKYTWRKGKVHYIAARLDRFFISEEWIASCRNLKLSVLQRDTFEHCPLVLECGNWERSGAKLYKAVWKCQLTELEETQDHRLLTDDEAYSRAAMTVEFQDNAKKEEVARQRSRALWLKEGDKNTKFFRRTANCHKRCNAIDKLWRKGLKLSGEAAVERCTLDGVRGLREVLSATVHDVLYYMSPIYCQAIIDSVSNQLNMLYLKFLKRNPGYNGKVSLYGHSLGSVLTYDILCHQTTLSSPFPMEWMYKEQNENNLSQQDQRNLSLEQNSAFISDDETYIREEKKSNLSDKDKMNVEPSSSESVEDLTEDFCHPVGPPASSDSDEPVATNDFRQPNDSSANENSRETPIDERDTINDAKNMEDGIVEFNQKIDEGVSECEKDRTINSLREEIDVLRAKLQELESECVKKEGRGTNTATRNQSTPERLSPEESDSAKSYTPQIRYTKLKFKVDTFFAVGSPLGVFLSLRNVRIGIGRGKEYWEEDNIVEEMPACRQMFNIFHPFDPVAYRIEPLVCKEYLNKRPVIIPYHRGGKRLHVGFQEFKEEVALRSHAFLNNINTVKVKVITLCQTRDKDGEDEGSQESQDTGERSYGSIMMERLTGSEDGRVDHVLQDKTFRHAYISTLGAHTNYWRDSDTALFMLKHLYRDIPEDSYSSCEPVEGSSKDDRSTVSWYDQREEADEEFPLTFADKVTVKSFSHRARKTLKW</sequence>
<keyword evidence="4" id="KW-1185">Reference proteome</keyword>
<evidence type="ECO:0000313" key="3">
    <source>
        <dbReference type="EMBL" id="PHT60360.1"/>
    </source>
</evidence>
<dbReference type="PROSITE" id="PS51043">
    <property type="entry name" value="DDHD"/>
    <property type="match status" value="1"/>
</dbReference>
<reference evidence="3 4" key="1">
    <citation type="journal article" date="2017" name="Genome Biol.">
        <title>New reference genome sequences of hot pepper reveal the massive evolution of plant disease-resistance genes by retroduplication.</title>
        <authorList>
            <person name="Kim S."/>
            <person name="Park J."/>
            <person name="Yeom S.I."/>
            <person name="Kim Y.M."/>
            <person name="Seo E."/>
            <person name="Kim K.T."/>
            <person name="Kim M.S."/>
            <person name="Lee J.M."/>
            <person name="Cheong K."/>
            <person name="Shin H.S."/>
            <person name="Kim S.B."/>
            <person name="Han K."/>
            <person name="Lee J."/>
            <person name="Park M."/>
            <person name="Lee H.A."/>
            <person name="Lee H.Y."/>
            <person name="Lee Y."/>
            <person name="Oh S."/>
            <person name="Lee J.H."/>
            <person name="Choi E."/>
            <person name="Choi E."/>
            <person name="Lee S.E."/>
            <person name="Jeon J."/>
            <person name="Kim H."/>
            <person name="Choi G."/>
            <person name="Song H."/>
            <person name="Lee J."/>
            <person name="Lee S.C."/>
            <person name="Kwon J.K."/>
            <person name="Lee H.Y."/>
            <person name="Koo N."/>
            <person name="Hong Y."/>
            <person name="Kim R.W."/>
            <person name="Kang W.H."/>
            <person name="Huh J.H."/>
            <person name="Kang B.C."/>
            <person name="Yang T.J."/>
            <person name="Lee Y.H."/>
            <person name="Bennetzen J.L."/>
            <person name="Choi D."/>
        </authorList>
    </citation>
    <scope>NUCLEOTIDE SEQUENCE [LARGE SCALE GENOMIC DNA]</scope>
    <source>
        <strain evidence="4">cv. PBC81</strain>
    </source>
</reference>
<feature type="compositionally biased region" description="Polar residues" evidence="1">
    <location>
        <begin position="820"/>
        <end position="832"/>
    </location>
</feature>
<feature type="region of interest" description="Disordered" evidence="1">
    <location>
        <begin position="690"/>
        <end position="769"/>
    </location>
</feature>
<feature type="region of interest" description="Disordered" evidence="1">
    <location>
        <begin position="816"/>
        <end position="843"/>
    </location>
</feature>